<dbReference type="Gene3D" id="1.20.1250.20">
    <property type="entry name" value="MFS general substrate transporter like domains"/>
    <property type="match status" value="1"/>
</dbReference>
<comment type="similarity">
    <text evidence="2">Belongs to the major facilitator superfamily. Proton-dependent oligopeptide transporter (POT/PTR) (TC 2.A.17) family.</text>
</comment>
<dbReference type="GO" id="GO:0016020">
    <property type="term" value="C:membrane"/>
    <property type="evidence" value="ECO:0007669"/>
    <property type="project" value="UniProtKB-SubCell"/>
</dbReference>
<organism evidence="7 8">
    <name type="scientific">Taxus chinensis</name>
    <name type="common">Chinese yew</name>
    <name type="synonym">Taxus wallichiana var. chinensis</name>
    <dbReference type="NCBI Taxonomy" id="29808"/>
    <lineage>
        <taxon>Eukaryota</taxon>
        <taxon>Viridiplantae</taxon>
        <taxon>Streptophyta</taxon>
        <taxon>Embryophyta</taxon>
        <taxon>Tracheophyta</taxon>
        <taxon>Spermatophyta</taxon>
        <taxon>Pinopsida</taxon>
        <taxon>Pinidae</taxon>
        <taxon>Conifers II</taxon>
        <taxon>Cupressales</taxon>
        <taxon>Taxaceae</taxon>
        <taxon>Taxus</taxon>
    </lineage>
</organism>
<feature type="non-terminal residue" evidence="7">
    <location>
        <position position="1"/>
    </location>
</feature>
<evidence type="ECO:0000256" key="4">
    <source>
        <dbReference type="ARBA" id="ARBA00022989"/>
    </source>
</evidence>
<dbReference type="Pfam" id="PF00854">
    <property type="entry name" value="PTR2"/>
    <property type="match status" value="1"/>
</dbReference>
<evidence type="ECO:0000256" key="6">
    <source>
        <dbReference type="SAM" id="Phobius"/>
    </source>
</evidence>
<comment type="subcellular location">
    <subcellularLocation>
        <location evidence="1">Membrane</location>
        <topology evidence="1">Multi-pass membrane protein</topology>
    </subcellularLocation>
</comment>
<comment type="caution">
    <text evidence="7">The sequence shown here is derived from an EMBL/GenBank/DDBJ whole genome shotgun (WGS) entry which is preliminary data.</text>
</comment>
<evidence type="ECO:0000256" key="1">
    <source>
        <dbReference type="ARBA" id="ARBA00004141"/>
    </source>
</evidence>
<feature type="transmembrane region" description="Helical" evidence="6">
    <location>
        <begin position="7"/>
        <end position="28"/>
    </location>
</feature>
<reference evidence="7 8" key="1">
    <citation type="journal article" date="2021" name="Nat. Plants">
        <title>The Taxus genome provides insights into paclitaxel biosynthesis.</title>
        <authorList>
            <person name="Xiong X."/>
            <person name="Gou J."/>
            <person name="Liao Q."/>
            <person name="Li Y."/>
            <person name="Zhou Q."/>
            <person name="Bi G."/>
            <person name="Li C."/>
            <person name="Du R."/>
            <person name="Wang X."/>
            <person name="Sun T."/>
            <person name="Guo L."/>
            <person name="Liang H."/>
            <person name="Lu P."/>
            <person name="Wu Y."/>
            <person name="Zhang Z."/>
            <person name="Ro D.K."/>
            <person name="Shang Y."/>
            <person name="Huang S."/>
            <person name="Yan J."/>
        </authorList>
    </citation>
    <scope>NUCLEOTIDE SEQUENCE [LARGE SCALE GENOMIC DNA]</scope>
    <source>
        <strain evidence="7">Ta-2019</strain>
    </source>
</reference>
<sequence>YEFVQTMASAGIVANLVGMGIMVLAVSLNSLRPPDCPSNEGCQKASSLQIGIFYFALYLLALGQGGIRPNITALGADQFDDFHPKEKRRKNSFFNWWIFILFIGALLGQTFIVYIQDKVSWGVGYGIIFGALILSYLVFMIGIPTYRHKVRKGSPLQRMGKVIVGMIHNWKMKVPLDPSLLHEVNSEEYLTQGRYPIAHTALL</sequence>
<feature type="transmembrane region" description="Helical" evidence="6">
    <location>
        <begin position="48"/>
        <end position="67"/>
    </location>
</feature>
<dbReference type="OMA" id="PNERTHK"/>
<keyword evidence="8" id="KW-1185">Reference proteome</keyword>
<dbReference type="AlphaFoldDB" id="A0AA38BZW9"/>
<evidence type="ECO:0000313" key="8">
    <source>
        <dbReference type="Proteomes" id="UP000824469"/>
    </source>
</evidence>
<evidence type="ECO:0000256" key="5">
    <source>
        <dbReference type="ARBA" id="ARBA00023136"/>
    </source>
</evidence>
<dbReference type="GO" id="GO:0022857">
    <property type="term" value="F:transmembrane transporter activity"/>
    <property type="evidence" value="ECO:0007669"/>
    <property type="project" value="InterPro"/>
</dbReference>
<feature type="transmembrane region" description="Helical" evidence="6">
    <location>
        <begin position="121"/>
        <end position="143"/>
    </location>
</feature>
<protein>
    <submittedName>
        <fullName evidence="7">Uncharacterized protein</fullName>
    </submittedName>
</protein>
<dbReference type="EMBL" id="JAHRHJ020003813">
    <property type="protein sequence ID" value="KAH9289978.1"/>
    <property type="molecule type" value="Genomic_DNA"/>
</dbReference>
<dbReference type="SUPFAM" id="SSF103473">
    <property type="entry name" value="MFS general substrate transporter"/>
    <property type="match status" value="1"/>
</dbReference>
<dbReference type="PANTHER" id="PTHR11654">
    <property type="entry name" value="OLIGOPEPTIDE TRANSPORTER-RELATED"/>
    <property type="match status" value="1"/>
</dbReference>
<proteinExistence type="inferred from homology"/>
<feature type="non-terminal residue" evidence="7">
    <location>
        <position position="203"/>
    </location>
</feature>
<name>A0AA38BZW9_TAXCH</name>
<gene>
    <name evidence="7" type="ORF">KI387_034095</name>
</gene>
<dbReference type="Proteomes" id="UP000824469">
    <property type="component" value="Unassembled WGS sequence"/>
</dbReference>
<feature type="transmembrane region" description="Helical" evidence="6">
    <location>
        <begin position="93"/>
        <end position="115"/>
    </location>
</feature>
<evidence type="ECO:0000256" key="3">
    <source>
        <dbReference type="ARBA" id="ARBA00022692"/>
    </source>
</evidence>
<evidence type="ECO:0000313" key="7">
    <source>
        <dbReference type="EMBL" id="KAH9289978.1"/>
    </source>
</evidence>
<keyword evidence="5 6" id="KW-0472">Membrane</keyword>
<evidence type="ECO:0000256" key="2">
    <source>
        <dbReference type="ARBA" id="ARBA00005982"/>
    </source>
</evidence>
<dbReference type="InterPro" id="IPR036259">
    <property type="entry name" value="MFS_trans_sf"/>
</dbReference>
<accession>A0AA38BZW9</accession>
<keyword evidence="4 6" id="KW-1133">Transmembrane helix</keyword>
<keyword evidence="3 6" id="KW-0812">Transmembrane</keyword>
<dbReference type="InterPro" id="IPR000109">
    <property type="entry name" value="POT_fam"/>
</dbReference>